<organism evidence="1 2">
    <name type="scientific">Folsomia candida</name>
    <name type="common">Springtail</name>
    <dbReference type="NCBI Taxonomy" id="158441"/>
    <lineage>
        <taxon>Eukaryota</taxon>
        <taxon>Metazoa</taxon>
        <taxon>Ecdysozoa</taxon>
        <taxon>Arthropoda</taxon>
        <taxon>Hexapoda</taxon>
        <taxon>Collembola</taxon>
        <taxon>Entomobryomorpha</taxon>
        <taxon>Isotomoidea</taxon>
        <taxon>Isotomidae</taxon>
        <taxon>Proisotominae</taxon>
        <taxon>Folsomia</taxon>
    </lineage>
</organism>
<keyword evidence="2" id="KW-1185">Reference proteome</keyword>
<evidence type="ECO:0000313" key="1">
    <source>
        <dbReference type="EMBL" id="OXA49405.1"/>
    </source>
</evidence>
<dbReference type="Proteomes" id="UP000198287">
    <property type="component" value="Unassembled WGS sequence"/>
</dbReference>
<comment type="caution">
    <text evidence="1">The sequence shown here is derived from an EMBL/GenBank/DDBJ whole genome shotgun (WGS) entry which is preliminary data.</text>
</comment>
<name>A0A226DV82_FOLCA</name>
<proteinExistence type="predicted"/>
<dbReference type="OrthoDB" id="509497at2759"/>
<dbReference type="SUPFAM" id="SSF52047">
    <property type="entry name" value="RNI-like"/>
    <property type="match status" value="1"/>
</dbReference>
<evidence type="ECO:0008006" key="3">
    <source>
        <dbReference type="Google" id="ProtNLM"/>
    </source>
</evidence>
<dbReference type="EMBL" id="LNIX01000010">
    <property type="protein sequence ID" value="OXA49405.1"/>
    <property type="molecule type" value="Genomic_DNA"/>
</dbReference>
<dbReference type="AlphaFoldDB" id="A0A226DV82"/>
<reference evidence="1 2" key="1">
    <citation type="submission" date="2015-12" db="EMBL/GenBank/DDBJ databases">
        <title>The genome of Folsomia candida.</title>
        <authorList>
            <person name="Faddeeva A."/>
            <person name="Derks M.F."/>
            <person name="Anvar Y."/>
            <person name="Smit S."/>
            <person name="Van Straalen N."/>
            <person name="Roelofs D."/>
        </authorList>
    </citation>
    <scope>NUCLEOTIDE SEQUENCE [LARGE SCALE GENOMIC DNA]</scope>
    <source>
        <strain evidence="1 2">VU population</strain>
        <tissue evidence="1">Whole body</tissue>
    </source>
</reference>
<sequence>MVHCELWSALDLIGLWGGGKVWRKKSLLFQILRKIATFLPNSDLLTCTLINTTWEAEVRHRLLTLHRLSLTPENIIDSDKIITTRGNHPTNIDLHQFPNLSSCADFIYKNAHRVKTLTIRFVFPDPTWLQYLHFVSQSFPNLTTLKLTLISPQSTIFDNSVPSLKLPPKPNSSFFKVKKLGIISYHVPGKSADQDALIASILPQFVSLFPNLVTLSCLEIGQLIVQNFLNCSPSMTCLALKYVALKDPMRLKVAHLTHLDLGFLGFTPASCLTAILKIISGTLRHLKFSQVRNTTPTLNSLRSPILVPIMPQLRVFELVQNQFRDREGYRDSPLRPDLILKFEAGGSKKRILYDVQFPALETVRISREIEKSYDDPDEEKMPEQDFFETSVSFLFEYFLHENNSQGLSVKRLDVPFPPGDRFRFVPGVKCECGGGRFCTCFEWQDSSEFWDRVVAIFPNLVRYAAMGGSWERARAAKVKQWVELGTELGFLKEVEGKNNFEDVVISYMDTTGFPTTMNANRYHGNDDNPHIAVMLPEGYATPGILRRIVTFLPKSDLLTCTFINTTWETEVRHRLLNLYRISLTPENITEHDKIIITRGNCPTNLDLHQFPNLSSCADFIYKNAHKVKTLGTRLVIPDPTWLQYLHYLSHSFPNLTTLKLTLTKPNSAIFDNSVLTLTPKPNSSFFKVKKLSIISYHVPGQSAKLEATISSIIPQFVALFPNLETLSCIEIEQLMTENFLNLATPTRLALKHVALTDPMGLNVAHLTHLDLGFLSLGRPR</sequence>
<evidence type="ECO:0000313" key="2">
    <source>
        <dbReference type="Proteomes" id="UP000198287"/>
    </source>
</evidence>
<protein>
    <recommendedName>
        <fullName evidence="3">F-box domain-containing protein</fullName>
    </recommendedName>
</protein>
<accession>A0A226DV82</accession>
<gene>
    <name evidence="1" type="ORF">Fcan01_15888</name>
</gene>